<dbReference type="Gene3D" id="1.10.150.120">
    <property type="entry name" value="[2Fe-2S]-binding domain"/>
    <property type="match status" value="1"/>
</dbReference>
<evidence type="ECO:0000256" key="4">
    <source>
        <dbReference type="ARBA" id="ARBA00023004"/>
    </source>
</evidence>
<keyword evidence="4" id="KW-0408">Iron</keyword>
<dbReference type="InterPro" id="IPR006058">
    <property type="entry name" value="2Fe2S_fd_BS"/>
</dbReference>
<sequence>MISNGSEKTVAKLHVNGGTKEVMIRSADTLLHTLREQLGLTGAKRACENGDCGACTVLVNGEPHHSCLSLTIETINKSISTIESLLDSPIQKTFIEKWAIQCGYCTPGFILNCHALAEKHPDADDSVIEEWMESNLCRCTGYHEIKEAIGAVLAEAKNNPAS</sequence>
<evidence type="ECO:0000256" key="2">
    <source>
        <dbReference type="ARBA" id="ARBA00022723"/>
    </source>
</evidence>
<dbReference type="Proteomes" id="UP001178888">
    <property type="component" value="Unassembled WGS sequence"/>
</dbReference>
<keyword evidence="3" id="KW-0560">Oxidoreductase</keyword>
<proteinExistence type="predicted"/>
<dbReference type="PROSITE" id="PS00197">
    <property type="entry name" value="2FE2S_FER_1"/>
    <property type="match status" value="1"/>
</dbReference>
<organism evidence="8 9">
    <name type="scientific">Bacillus salipaludis</name>
    <dbReference type="NCBI Taxonomy" id="2547811"/>
    <lineage>
        <taxon>Bacteria</taxon>
        <taxon>Bacillati</taxon>
        <taxon>Bacillota</taxon>
        <taxon>Bacilli</taxon>
        <taxon>Bacillales</taxon>
        <taxon>Bacillaceae</taxon>
        <taxon>Bacillus</taxon>
    </lineage>
</organism>
<dbReference type="InterPro" id="IPR036884">
    <property type="entry name" value="2Fe-2S-bd_dom_sf"/>
</dbReference>
<reference evidence="7" key="2">
    <citation type="submission" date="2023-08" db="EMBL/GenBank/DDBJ databases">
        <title>Nitrogen cycling bacteria in agricultural field soils.</title>
        <authorList>
            <person name="Jang J."/>
        </authorList>
    </citation>
    <scope>NUCLEOTIDE SEQUENCE</scope>
    <source>
        <strain evidence="7">PS3-36</strain>
    </source>
</reference>
<evidence type="ECO:0000313" key="10">
    <source>
        <dbReference type="Proteomes" id="UP001178888"/>
    </source>
</evidence>
<dbReference type="InterPro" id="IPR051452">
    <property type="entry name" value="Diverse_Oxidoreductases"/>
</dbReference>
<accession>A0A4R5VVP0</accession>
<gene>
    <name evidence="8" type="ORF">E2K98_07070</name>
    <name evidence="7" type="ORF">RCG21_13510</name>
</gene>
<evidence type="ECO:0000256" key="1">
    <source>
        <dbReference type="ARBA" id="ARBA00022714"/>
    </source>
</evidence>
<protein>
    <submittedName>
        <fullName evidence="8">(2Fe-2S)-binding protein</fullName>
    </submittedName>
</protein>
<dbReference type="PANTHER" id="PTHR44379:SF7">
    <property type="entry name" value="XANTHINE DEHYDROGENASE SUBUNIT E-RELATED"/>
    <property type="match status" value="1"/>
</dbReference>
<comment type="caution">
    <text evidence="8">The sequence shown here is derived from an EMBL/GenBank/DDBJ whole genome shotgun (WGS) entry which is preliminary data.</text>
</comment>
<dbReference type="InterPro" id="IPR001041">
    <property type="entry name" value="2Fe-2S_ferredoxin-type"/>
</dbReference>
<keyword evidence="5" id="KW-0411">Iron-sulfur</keyword>
<evidence type="ECO:0000313" key="7">
    <source>
        <dbReference type="EMBL" id="MDQ6597363.1"/>
    </source>
</evidence>
<keyword evidence="2" id="KW-0479">Metal-binding</keyword>
<dbReference type="GO" id="GO:0051537">
    <property type="term" value="F:2 iron, 2 sulfur cluster binding"/>
    <property type="evidence" value="ECO:0007669"/>
    <property type="project" value="UniProtKB-KW"/>
</dbReference>
<dbReference type="InterPro" id="IPR012675">
    <property type="entry name" value="Beta-grasp_dom_sf"/>
</dbReference>
<name>A0A4R5VVP0_9BACI</name>
<dbReference type="InterPro" id="IPR002888">
    <property type="entry name" value="2Fe-2S-bd"/>
</dbReference>
<dbReference type="RefSeq" id="WP_133333547.1">
    <property type="nucleotide sequence ID" value="NZ_JAVGVR010000001.1"/>
</dbReference>
<dbReference type="EMBL" id="SMYO01000003">
    <property type="protein sequence ID" value="TDK63205.1"/>
    <property type="molecule type" value="Genomic_DNA"/>
</dbReference>
<dbReference type="Pfam" id="PF01799">
    <property type="entry name" value="Fer2_2"/>
    <property type="match status" value="1"/>
</dbReference>
<evidence type="ECO:0000313" key="9">
    <source>
        <dbReference type="Proteomes" id="UP000295132"/>
    </source>
</evidence>
<keyword evidence="1" id="KW-0001">2Fe-2S</keyword>
<keyword evidence="10" id="KW-1185">Reference proteome</keyword>
<feature type="domain" description="2Fe-2S ferredoxin-type" evidence="6">
    <location>
        <begin position="9"/>
        <end position="85"/>
    </location>
</feature>
<dbReference type="GO" id="GO:0016491">
    <property type="term" value="F:oxidoreductase activity"/>
    <property type="evidence" value="ECO:0007669"/>
    <property type="project" value="UniProtKB-KW"/>
</dbReference>
<dbReference type="SUPFAM" id="SSF47741">
    <property type="entry name" value="CO dehydrogenase ISP C-domain like"/>
    <property type="match status" value="1"/>
</dbReference>
<dbReference type="GO" id="GO:0046872">
    <property type="term" value="F:metal ion binding"/>
    <property type="evidence" value="ECO:0007669"/>
    <property type="project" value="UniProtKB-KW"/>
</dbReference>
<dbReference type="SUPFAM" id="SSF54292">
    <property type="entry name" value="2Fe-2S ferredoxin-like"/>
    <property type="match status" value="1"/>
</dbReference>
<evidence type="ECO:0000313" key="8">
    <source>
        <dbReference type="EMBL" id="TDK63205.1"/>
    </source>
</evidence>
<dbReference type="Gene3D" id="3.10.20.30">
    <property type="match status" value="1"/>
</dbReference>
<dbReference type="PROSITE" id="PS51085">
    <property type="entry name" value="2FE2S_FER_2"/>
    <property type="match status" value="1"/>
</dbReference>
<evidence type="ECO:0000256" key="5">
    <source>
        <dbReference type="ARBA" id="ARBA00023014"/>
    </source>
</evidence>
<dbReference type="InterPro" id="IPR036010">
    <property type="entry name" value="2Fe-2S_ferredoxin-like_sf"/>
</dbReference>
<dbReference type="PANTHER" id="PTHR44379">
    <property type="entry name" value="OXIDOREDUCTASE WITH IRON-SULFUR SUBUNIT"/>
    <property type="match status" value="1"/>
</dbReference>
<dbReference type="AlphaFoldDB" id="A0A4R5VVP0"/>
<dbReference type="EMBL" id="JAVGVR010000001">
    <property type="protein sequence ID" value="MDQ6597363.1"/>
    <property type="molecule type" value="Genomic_DNA"/>
</dbReference>
<evidence type="ECO:0000256" key="3">
    <source>
        <dbReference type="ARBA" id="ARBA00023002"/>
    </source>
</evidence>
<dbReference type="Pfam" id="PF00111">
    <property type="entry name" value="Fer2"/>
    <property type="match status" value="1"/>
</dbReference>
<evidence type="ECO:0000259" key="6">
    <source>
        <dbReference type="PROSITE" id="PS51085"/>
    </source>
</evidence>
<reference evidence="8 9" key="1">
    <citation type="submission" date="2019-03" db="EMBL/GenBank/DDBJ databases">
        <title>Bacillus niacini sp. nov. a Nicotinate-Metabolizing Mesophile Isolated from Soil.</title>
        <authorList>
            <person name="Zhang G."/>
        </authorList>
    </citation>
    <scope>NUCLEOTIDE SEQUENCE [LARGE SCALE GENOMIC DNA]</scope>
    <source>
        <strain evidence="8 9">WN066</strain>
    </source>
</reference>
<dbReference type="Proteomes" id="UP000295132">
    <property type="component" value="Unassembled WGS sequence"/>
</dbReference>
<dbReference type="CDD" id="cd00207">
    <property type="entry name" value="fer2"/>
    <property type="match status" value="1"/>
</dbReference>